<evidence type="ECO:0000313" key="7">
    <source>
        <dbReference type="Proteomes" id="UP000238589"/>
    </source>
</evidence>
<dbReference type="Gene3D" id="1.20.120.50">
    <property type="entry name" value="Hemerythrin-like"/>
    <property type="match status" value="1"/>
</dbReference>
<comment type="caution">
    <text evidence="6">The sequence shown here is derived from an EMBL/GenBank/DDBJ whole genome shotgun (WGS) entry which is preliminary data.</text>
</comment>
<dbReference type="InterPro" id="IPR012312">
    <property type="entry name" value="Hemerythrin-like"/>
</dbReference>
<gene>
    <name evidence="6" type="ORF">C6P64_04195</name>
</gene>
<dbReference type="Pfam" id="PF01814">
    <property type="entry name" value="Hemerythrin"/>
    <property type="match status" value="1"/>
</dbReference>
<dbReference type="AlphaFoldDB" id="A0A2S9K7T3"/>
<dbReference type="PANTHER" id="PTHR37164:SF1">
    <property type="entry name" value="BACTERIOHEMERYTHRIN"/>
    <property type="match status" value="1"/>
</dbReference>
<keyword evidence="2" id="KW-0561">Oxygen transport</keyword>
<dbReference type="OrthoDB" id="5296936at2"/>
<dbReference type="Proteomes" id="UP000238589">
    <property type="component" value="Unassembled WGS sequence"/>
</dbReference>
<dbReference type="InterPro" id="IPR050669">
    <property type="entry name" value="Hemerythrin"/>
</dbReference>
<keyword evidence="7" id="KW-1185">Reference proteome</keyword>
<dbReference type="CDD" id="cd12107">
    <property type="entry name" value="Hemerythrin"/>
    <property type="match status" value="1"/>
</dbReference>
<dbReference type="RefSeq" id="WP_105747331.1">
    <property type="nucleotide sequence ID" value="NZ_PVLQ01000012.1"/>
</dbReference>
<proteinExistence type="inferred from homology"/>
<organism evidence="6 7">
    <name type="scientific">Malikia granosa</name>
    <dbReference type="NCBI Taxonomy" id="263067"/>
    <lineage>
        <taxon>Bacteria</taxon>
        <taxon>Pseudomonadati</taxon>
        <taxon>Pseudomonadota</taxon>
        <taxon>Betaproteobacteria</taxon>
        <taxon>Burkholderiales</taxon>
        <taxon>Comamonadaceae</taxon>
        <taxon>Malikia</taxon>
    </lineage>
</organism>
<comment type="similarity">
    <text evidence="1">Belongs to the hemerythrin family.</text>
</comment>
<keyword evidence="4" id="KW-0408">Iron</keyword>
<evidence type="ECO:0000256" key="4">
    <source>
        <dbReference type="ARBA" id="ARBA00023004"/>
    </source>
</evidence>
<evidence type="ECO:0000256" key="3">
    <source>
        <dbReference type="ARBA" id="ARBA00022723"/>
    </source>
</evidence>
<dbReference type="GO" id="GO:0005344">
    <property type="term" value="F:oxygen carrier activity"/>
    <property type="evidence" value="ECO:0007669"/>
    <property type="project" value="UniProtKB-KW"/>
</dbReference>
<dbReference type="PROSITE" id="PS00550">
    <property type="entry name" value="HEMERYTHRINS"/>
    <property type="match status" value="1"/>
</dbReference>
<protein>
    <recommendedName>
        <fullName evidence="5">Hemerythrin-like domain-containing protein</fullName>
    </recommendedName>
</protein>
<accession>A0A2S9K7T3</accession>
<evidence type="ECO:0000256" key="2">
    <source>
        <dbReference type="ARBA" id="ARBA00022621"/>
    </source>
</evidence>
<evidence type="ECO:0000313" key="6">
    <source>
        <dbReference type="EMBL" id="PRD66491.1"/>
    </source>
</evidence>
<dbReference type="EMBL" id="PVLQ01000012">
    <property type="protein sequence ID" value="PRD66491.1"/>
    <property type="molecule type" value="Genomic_DNA"/>
</dbReference>
<name>A0A2S9K7T3_9BURK</name>
<dbReference type="PANTHER" id="PTHR37164">
    <property type="entry name" value="BACTERIOHEMERYTHRIN"/>
    <property type="match status" value="1"/>
</dbReference>
<evidence type="ECO:0000256" key="1">
    <source>
        <dbReference type="ARBA" id="ARBA00010587"/>
    </source>
</evidence>
<dbReference type="SUPFAM" id="SSF47188">
    <property type="entry name" value="Hemerythrin-like"/>
    <property type="match status" value="1"/>
</dbReference>
<reference evidence="6 7" key="1">
    <citation type="submission" date="2018-03" db="EMBL/GenBank/DDBJ databases">
        <title>Comparative genomics illustrates the genes involved in a hyperalkaliphilic mechanisms of Serpentinomonas isolated from highly-alkaline calcium-rich serpentinized springs.</title>
        <authorList>
            <person name="Suzuki S."/>
            <person name="Ishii S."/>
            <person name="Walworth N."/>
            <person name="Bird L."/>
            <person name="Kuenen J.G."/>
            <person name="Nealson K.H."/>
        </authorList>
    </citation>
    <scope>NUCLEOTIDE SEQUENCE [LARGE SCALE GENOMIC DNA]</scope>
    <source>
        <strain evidence="6 7">P1</strain>
    </source>
</reference>
<evidence type="ECO:0000259" key="5">
    <source>
        <dbReference type="Pfam" id="PF01814"/>
    </source>
</evidence>
<keyword evidence="3" id="KW-0479">Metal-binding</keyword>
<dbReference type="GO" id="GO:0046872">
    <property type="term" value="F:metal ion binding"/>
    <property type="evidence" value="ECO:0007669"/>
    <property type="project" value="UniProtKB-KW"/>
</dbReference>
<dbReference type="InterPro" id="IPR035938">
    <property type="entry name" value="Hemerythrin-like_sf"/>
</dbReference>
<dbReference type="NCBIfam" id="TIGR02481">
    <property type="entry name" value="hemeryth_dom"/>
    <property type="match status" value="1"/>
</dbReference>
<keyword evidence="2" id="KW-0813">Transport</keyword>
<dbReference type="InterPro" id="IPR016131">
    <property type="entry name" value="Haemerythrin_Fe_BS"/>
</dbReference>
<dbReference type="InterPro" id="IPR012827">
    <property type="entry name" value="Hemerythrin_metal-bd"/>
</dbReference>
<sequence length="170" mass="19244">MENAQASRPDEFPVVPDLHWSPELELGDARMDQTHEEMVEQVARLRALPHGEQLEPYRELVRHTVEHFAQEERWMIATGFNADNCHASHHETILDTMRQVETHFLQGDEEIIDRMAAALAEWLPMHASTMDAGLVQHMKNVKFDSRTETLADPSLVKPATMSGCGSVSCS</sequence>
<feature type="domain" description="Hemerythrin-like" evidence="5">
    <location>
        <begin position="29"/>
        <end position="135"/>
    </location>
</feature>